<keyword evidence="2" id="KW-1185">Reference proteome</keyword>
<name>A0A8C0LC05_CANLU</name>
<evidence type="ECO:0000313" key="1">
    <source>
        <dbReference type="Ensembl" id="ENSCAFP00020030117.1"/>
    </source>
</evidence>
<reference evidence="1" key="1">
    <citation type="submission" date="2025-08" db="UniProtKB">
        <authorList>
            <consortium name="Ensembl"/>
        </authorList>
    </citation>
    <scope>IDENTIFICATION</scope>
</reference>
<protein>
    <submittedName>
        <fullName evidence="1">Uncharacterized protein</fullName>
    </submittedName>
</protein>
<sequence length="87" mass="9494">MVISGKSGALSGQGSVKEACMTFYNEVKQIEKRDSVLTSKNQIKRLTCLGSSYFTLNLFEDLQIDPEATDEGIKKKEAPLVSFSTAA</sequence>
<dbReference type="AlphaFoldDB" id="A0A8C0LC05"/>
<dbReference type="Proteomes" id="UP000694391">
    <property type="component" value="Unplaced"/>
</dbReference>
<dbReference type="GeneTree" id="ENSGT00940000165187"/>
<reference evidence="1" key="2">
    <citation type="submission" date="2025-09" db="UniProtKB">
        <authorList>
            <consortium name="Ensembl"/>
        </authorList>
    </citation>
    <scope>IDENTIFICATION</scope>
</reference>
<dbReference type="GO" id="GO:0005634">
    <property type="term" value="C:nucleus"/>
    <property type="evidence" value="ECO:0007669"/>
    <property type="project" value="TreeGrafter"/>
</dbReference>
<dbReference type="PANTHER" id="PTHR15606:SF4">
    <property type="entry name" value="DNAJ HOMOLOG SUBFAMILY C MEMBER 8"/>
    <property type="match status" value="1"/>
</dbReference>
<accession>A0A8C0LC05</accession>
<dbReference type="InterPro" id="IPR042858">
    <property type="entry name" value="DNAJC8"/>
</dbReference>
<organism evidence="1 2">
    <name type="scientific">Canis lupus dingo</name>
    <name type="common">dingo</name>
    <dbReference type="NCBI Taxonomy" id="286419"/>
    <lineage>
        <taxon>Eukaryota</taxon>
        <taxon>Metazoa</taxon>
        <taxon>Chordata</taxon>
        <taxon>Craniata</taxon>
        <taxon>Vertebrata</taxon>
        <taxon>Euteleostomi</taxon>
        <taxon>Mammalia</taxon>
        <taxon>Eutheria</taxon>
        <taxon>Laurasiatheria</taxon>
        <taxon>Carnivora</taxon>
        <taxon>Caniformia</taxon>
        <taxon>Canidae</taxon>
        <taxon>Canis</taxon>
    </lineage>
</organism>
<proteinExistence type="predicted"/>
<evidence type="ECO:0000313" key="2">
    <source>
        <dbReference type="Proteomes" id="UP000694391"/>
    </source>
</evidence>
<dbReference type="PANTHER" id="PTHR15606">
    <property type="entry name" value="DNAJ HOMOLOG SUBFAMILY C MEMBER 8/LIPOPOLYSACCHARIDE SPECIFIC RESPONSE-7-RELATED"/>
    <property type="match status" value="1"/>
</dbReference>
<dbReference type="Ensembl" id="ENSCAFT00020034714.1">
    <property type="protein sequence ID" value="ENSCAFP00020030117.1"/>
    <property type="gene ID" value="ENSCAFG00020023475.1"/>
</dbReference>